<evidence type="ECO:0000256" key="2">
    <source>
        <dbReference type="SAM" id="Phobius"/>
    </source>
</evidence>
<protein>
    <submittedName>
        <fullName evidence="3">Uncharacterized protein</fullName>
    </submittedName>
</protein>
<dbReference type="InterPro" id="IPR001563">
    <property type="entry name" value="Peptidase_S10"/>
</dbReference>
<feature type="transmembrane region" description="Helical" evidence="2">
    <location>
        <begin position="79"/>
        <end position="98"/>
    </location>
</feature>
<dbReference type="EMBL" id="CM035433">
    <property type="protein sequence ID" value="KAH7293603.1"/>
    <property type="molecule type" value="Genomic_DNA"/>
</dbReference>
<accession>A0A8T2RDL3</accession>
<keyword evidence="2" id="KW-0812">Transmembrane</keyword>
<name>A0A8T2RDL3_CERRI</name>
<comment type="similarity">
    <text evidence="1">Belongs to the peptidase S10 family.</text>
</comment>
<sequence length="106" mass="11977">MLLQQLLLLPLALLHYTLLLLIYGLLLLHFNALCSAGQGTSSGTSDGSEEWGYVEVRGGAHMFWWLYKSPVQSSSDWPLILWLQGGLLKFLVLLVWLLETLKRLAH</sequence>
<dbReference type="Pfam" id="PF00450">
    <property type="entry name" value="Peptidase_S10"/>
    <property type="match status" value="1"/>
</dbReference>
<keyword evidence="2" id="KW-1133">Transmembrane helix</keyword>
<reference evidence="3" key="1">
    <citation type="submission" date="2021-08" db="EMBL/GenBank/DDBJ databases">
        <title>WGS assembly of Ceratopteris richardii.</title>
        <authorList>
            <person name="Marchant D.B."/>
            <person name="Chen G."/>
            <person name="Jenkins J."/>
            <person name="Shu S."/>
            <person name="Leebens-Mack J."/>
            <person name="Grimwood J."/>
            <person name="Schmutz J."/>
            <person name="Soltis P."/>
            <person name="Soltis D."/>
            <person name="Chen Z.-H."/>
        </authorList>
    </citation>
    <scope>NUCLEOTIDE SEQUENCE</scope>
    <source>
        <strain evidence="3">Whitten #5841</strain>
        <tissue evidence="3">Leaf</tissue>
    </source>
</reference>
<keyword evidence="4" id="KW-1185">Reference proteome</keyword>
<keyword evidence="2" id="KW-0472">Membrane</keyword>
<feature type="transmembrane region" description="Helical" evidence="2">
    <location>
        <begin position="7"/>
        <end position="30"/>
    </location>
</feature>
<evidence type="ECO:0000313" key="3">
    <source>
        <dbReference type="EMBL" id="KAH7293603.1"/>
    </source>
</evidence>
<comment type="caution">
    <text evidence="3">The sequence shown here is derived from an EMBL/GenBank/DDBJ whole genome shotgun (WGS) entry which is preliminary data.</text>
</comment>
<gene>
    <name evidence="3" type="ORF">KP509_28G032500</name>
</gene>
<dbReference type="SUPFAM" id="SSF53474">
    <property type="entry name" value="alpha/beta-Hydrolases"/>
    <property type="match status" value="1"/>
</dbReference>
<dbReference type="GO" id="GO:0004185">
    <property type="term" value="F:serine-type carboxypeptidase activity"/>
    <property type="evidence" value="ECO:0007669"/>
    <property type="project" value="InterPro"/>
</dbReference>
<dbReference type="Gene3D" id="3.40.50.1820">
    <property type="entry name" value="alpha/beta hydrolase"/>
    <property type="match status" value="1"/>
</dbReference>
<proteinExistence type="inferred from homology"/>
<dbReference type="InterPro" id="IPR029058">
    <property type="entry name" value="AB_hydrolase_fold"/>
</dbReference>
<organism evidence="3 4">
    <name type="scientific">Ceratopteris richardii</name>
    <name type="common">Triangle waterfern</name>
    <dbReference type="NCBI Taxonomy" id="49495"/>
    <lineage>
        <taxon>Eukaryota</taxon>
        <taxon>Viridiplantae</taxon>
        <taxon>Streptophyta</taxon>
        <taxon>Embryophyta</taxon>
        <taxon>Tracheophyta</taxon>
        <taxon>Polypodiopsida</taxon>
        <taxon>Polypodiidae</taxon>
        <taxon>Polypodiales</taxon>
        <taxon>Pteridineae</taxon>
        <taxon>Pteridaceae</taxon>
        <taxon>Parkerioideae</taxon>
        <taxon>Ceratopteris</taxon>
    </lineage>
</organism>
<dbReference type="AlphaFoldDB" id="A0A8T2RDL3"/>
<evidence type="ECO:0000313" key="4">
    <source>
        <dbReference type="Proteomes" id="UP000825935"/>
    </source>
</evidence>
<evidence type="ECO:0000256" key="1">
    <source>
        <dbReference type="ARBA" id="ARBA00009431"/>
    </source>
</evidence>
<dbReference type="GO" id="GO:0006508">
    <property type="term" value="P:proteolysis"/>
    <property type="evidence" value="ECO:0007669"/>
    <property type="project" value="InterPro"/>
</dbReference>
<dbReference type="Proteomes" id="UP000825935">
    <property type="component" value="Chromosome 28"/>
</dbReference>